<dbReference type="InterPro" id="IPR031475">
    <property type="entry name" value="NBD_C"/>
</dbReference>
<comment type="caution">
    <text evidence="9">The sequence shown here is derived from an EMBL/GenBank/DDBJ whole genome shotgun (WGS) entry which is preliminary data.</text>
</comment>
<evidence type="ECO:0000313" key="10">
    <source>
        <dbReference type="Proteomes" id="UP001501407"/>
    </source>
</evidence>
<evidence type="ECO:0000259" key="7">
    <source>
        <dbReference type="Pfam" id="PF07005"/>
    </source>
</evidence>
<reference evidence="10" key="1">
    <citation type="journal article" date="2019" name="Int. J. Syst. Evol. Microbiol.">
        <title>The Global Catalogue of Microorganisms (GCM) 10K type strain sequencing project: providing services to taxonomists for standard genome sequencing and annotation.</title>
        <authorList>
            <consortium name="The Broad Institute Genomics Platform"/>
            <consortium name="The Broad Institute Genome Sequencing Center for Infectious Disease"/>
            <person name="Wu L."/>
            <person name="Ma J."/>
        </authorList>
    </citation>
    <scope>NUCLEOTIDE SEQUENCE [LARGE SCALE GENOMIC DNA]</scope>
    <source>
        <strain evidence="10">JCM 18959</strain>
    </source>
</reference>
<dbReference type="RefSeq" id="WP_252787577.1">
    <property type="nucleotide sequence ID" value="NZ_BAABKZ010000001.1"/>
</dbReference>
<feature type="domain" description="Four-carbon acid sugar kinase N-terminal" evidence="7">
    <location>
        <begin position="7"/>
        <end position="235"/>
    </location>
</feature>
<feature type="domain" description="Four-carbon acid sugar kinase nucleotide binding" evidence="8">
    <location>
        <begin position="259"/>
        <end position="411"/>
    </location>
</feature>
<dbReference type="InterPro" id="IPR037051">
    <property type="entry name" value="4-carb_acid_sugar_kinase_N_sf"/>
</dbReference>
<evidence type="ECO:0000256" key="5">
    <source>
        <dbReference type="ARBA" id="ARBA00022840"/>
    </source>
</evidence>
<dbReference type="Gene3D" id="3.40.980.20">
    <property type="entry name" value="Four-carbon acid sugar kinase, nucleotide binding domain"/>
    <property type="match status" value="1"/>
</dbReference>
<evidence type="ECO:0000256" key="3">
    <source>
        <dbReference type="ARBA" id="ARBA00022741"/>
    </source>
</evidence>
<dbReference type="SUPFAM" id="SSF142764">
    <property type="entry name" value="YgbK-like"/>
    <property type="match status" value="1"/>
</dbReference>
<keyword evidence="4 9" id="KW-0418">Kinase</keyword>
<sequence length="419" mass="42993">MSKARVAFYGDDFTGSVDALLQFARRGWTGRLFTGLPDAATLRRAADDVDVIGVAGISRSLAPAEMEDELRPVFAAFADLEPDLVQYKACSTADSAPHVGSLGRVVELAREVFGDGAVPMLFAQPDFGRYTLFGQHFAAERGAVYRLDRQPTMSQHPSTPMTEADLSVHIGRQTDLPIGSVPLVGFDDLAARLQDATEAGLVLDALTDEHLVAIGEALGSLPTPVFAIGSGGLSHGVAAAAPGDAPSLATSTAAHGPVLVVSGSRSAQTRRQADAAAAAGWLVRPLPLDDAVPAAVSAEVVGALRAGRGVVLTSDDADTTISGGRPVLAAIAEAAASVISTVARDGVAGRVIVCGGDTSSRVTRLLGVESLSIAANPWDNVVLLRAHAEDPAIDGLELLLKGGQVGSDSLFLDVAVLGA</sequence>
<organism evidence="9 10">
    <name type="scientific">Microbacterium yannicii</name>
    <dbReference type="NCBI Taxonomy" id="671622"/>
    <lineage>
        <taxon>Bacteria</taxon>
        <taxon>Bacillati</taxon>
        <taxon>Actinomycetota</taxon>
        <taxon>Actinomycetes</taxon>
        <taxon>Micrococcales</taxon>
        <taxon>Microbacteriaceae</taxon>
        <taxon>Microbacterium</taxon>
    </lineage>
</organism>
<dbReference type="GO" id="GO:0016301">
    <property type="term" value="F:kinase activity"/>
    <property type="evidence" value="ECO:0007669"/>
    <property type="project" value="UniProtKB-KW"/>
</dbReference>
<dbReference type="Gene3D" id="3.40.50.10840">
    <property type="entry name" value="Putative sugar-binding, N-terminal domain"/>
    <property type="match status" value="1"/>
</dbReference>
<evidence type="ECO:0000313" key="9">
    <source>
        <dbReference type="EMBL" id="GAA5087409.1"/>
    </source>
</evidence>
<gene>
    <name evidence="9" type="ORF">GCM10025760_08550</name>
</gene>
<dbReference type="InterPro" id="IPR042213">
    <property type="entry name" value="NBD_C_sf"/>
</dbReference>
<evidence type="ECO:0000256" key="2">
    <source>
        <dbReference type="ARBA" id="ARBA00022679"/>
    </source>
</evidence>
<protein>
    <submittedName>
        <fullName evidence="9">Four-carbon acid sugar kinase family protein</fullName>
    </submittedName>
</protein>
<dbReference type="Pfam" id="PF07005">
    <property type="entry name" value="SBD_N"/>
    <property type="match status" value="1"/>
</dbReference>
<proteinExistence type="inferred from homology"/>
<evidence type="ECO:0000256" key="1">
    <source>
        <dbReference type="ARBA" id="ARBA00005715"/>
    </source>
</evidence>
<dbReference type="Pfam" id="PF17042">
    <property type="entry name" value="NBD_C"/>
    <property type="match status" value="1"/>
</dbReference>
<dbReference type="Proteomes" id="UP001501407">
    <property type="component" value="Unassembled WGS sequence"/>
</dbReference>
<name>A0ABP9M083_9MICO</name>
<dbReference type="EMBL" id="BAABKZ010000001">
    <property type="protein sequence ID" value="GAA5087409.1"/>
    <property type="molecule type" value="Genomic_DNA"/>
</dbReference>
<evidence type="ECO:0000256" key="6">
    <source>
        <dbReference type="ARBA" id="ARBA00023277"/>
    </source>
</evidence>
<evidence type="ECO:0000259" key="8">
    <source>
        <dbReference type="Pfam" id="PF17042"/>
    </source>
</evidence>
<keyword evidence="6" id="KW-0119">Carbohydrate metabolism</keyword>
<keyword evidence="5" id="KW-0067">ATP-binding</keyword>
<dbReference type="InterPro" id="IPR010737">
    <property type="entry name" value="4-carb_acid_sugar_kinase_N"/>
</dbReference>
<keyword evidence="3" id="KW-0547">Nucleotide-binding</keyword>
<comment type="similarity">
    <text evidence="1">Belongs to the four-carbon acid sugar kinase family.</text>
</comment>
<evidence type="ECO:0000256" key="4">
    <source>
        <dbReference type="ARBA" id="ARBA00022777"/>
    </source>
</evidence>
<keyword evidence="2" id="KW-0808">Transferase</keyword>
<keyword evidence="10" id="KW-1185">Reference proteome</keyword>
<accession>A0ABP9M083</accession>